<dbReference type="InterPro" id="IPR041588">
    <property type="entry name" value="Integrase_H2C2"/>
</dbReference>
<protein>
    <recommendedName>
        <fullName evidence="1">Integrase zinc-binding domain-containing protein</fullName>
    </recommendedName>
</protein>
<evidence type="ECO:0000313" key="2">
    <source>
        <dbReference type="EMBL" id="KAK2572136.1"/>
    </source>
</evidence>
<feature type="domain" description="Integrase zinc-binding" evidence="1">
    <location>
        <begin position="158"/>
        <end position="197"/>
    </location>
</feature>
<comment type="caution">
    <text evidence="2">The sequence shown here is derived from an EMBL/GenBank/DDBJ whole genome shotgun (WGS) entry which is preliminary data.</text>
</comment>
<organism evidence="2 3">
    <name type="scientific">Acropora cervicornis</name>
    <name type="common">Staghorn coral</name>
    <dbReference type="NCBI Taxonomy" id="6130"/>
    <lineage>
        <taxon>Eukaryota</taxon>
        <taxon>Metazoa</taxon>
        <taxon>Cnidaria</taxon>
        <taxon>Anthozoa</taxon>
        <taxon>Hexacorallia</taxon>
        <taxon>Scleractinia</taxon>
        <taxon>Astrocoeniina</taxon>
        <taxon>Acroporidae</taxon>
        <taxon>Acropora</taxon>
    </lineage>
</organism>
<name>A0AAD9R3M0_ACRCE</name>
<proteinExistence type="predicted"/>
<dbReference type="InterPro" id="IPR050951">
    <property type="entry name" value="Retrovirus_Pol_polyprotein"/>
</dbReference>
<dbReference type="PANTHER" id="PTHR37984">
    <property type="entry name" value="PROTEIN CBG26694"/>
    <property type="match status" value="1"/>
</dbReference>
<reference evidence="2" key="2">
    <citation type="journal article" date="2023" name="Science">
        <title>Genomic signatures of disease resistance in endangered staghorn corals.</title>
        <authorList>
            <person name="Vollmer S.V."/>
            <person name="Selwyn J.D."/>
            <person name="Despard B.A."/>
            <person name="Roesel C.L."/>
        </authorList>
    </citation>
    <scope>NUCLEOTIDE SEQUENCE</scope>
    <source>
        <strain evidence="2">K2</strain>
    </source>
</reference>
<dbReference type="Pfam" id="PF17921">
    <property type="entry name" value="Integrase_H2C2"/>
    <property type="match status" value="1"/>
</dbReference>
<evidence type="ECO:0000259" key="1">
    <source>
        <dbReference type="Pfam" id="PF17921"/>
    </source>
</evidence>
<dbReference type="AlphaFoldDB" id="A0AAD9R3M0"/>
<sequence>MLGCKICEELGFVTKKTLLSSYLDRFKGLGTFKDMKPYRITLDPAAEPVIHPPRSVPVHRKELDDMLNLGVIAPVDRPTDWVNTSPIKPQQIRNERFNDPAFSKLREVIHEGEKFPKTFHNFWKFCEELAIEDGLILKQERIVMPTTIRRDTLNTIQHGHLGQEKCLLRARSVVFRPGITKDVTSLVQNFATCQAHQRKQQKRQILQREPPCYLWQILS</sequence>
<dbReference type="EMBL" id="JARQWQ010000004">
    <property type="protein sequence ID" value="KAK2572136.1"/>
    <property type="molecule type" value="Genomic_DNA"/>
</dbReference>
<gene>
    <name evidence="2" type="ORF">P5673_002344</name>
</gene>
<keyword evidence="3" id="KW-1185">Reference proteome</keyword>
<accession>A0AAD9R3M0</accession>
<evidence type="ECO:0000313" key="3">
    <source>
        <dbReference type="Proteomes" id="UP001249851"/>
    </source>
</evidence>
<dbReference type="Proteomes" id="UP001249851">
    <property type="component" value="Unassembled WGS sequence"/>
</dbReference>
<dbReference type="Gene3D" id="1.10.340.70">
    <property type="match status" value="1"/>
</dbReference>
<reference evidence="2" key="1">
    <citation type="journal article" date="2023" name="G3 (Bethesda)">
        <title>Whole genome assembly and annotation of the endangered Caribbean coral Acropora cervicornis.</title>
        <authorList>
            <person name="Selwyn J.D."/>
            <person name="Vollmer S.V."/>
        </authorList>
    </citation>
    <scope>NUCLEOTIDE SEQUENCE</scope>
    <source>
        <strain evidence="2">K2</strain>
    </source>
</reference>
<dbReference type="PANTHER" id="PTHR37984:SF7">
    <property type="entry name" value="INTEGRASE CATALYTIC DOMAIN-CONTAINING PROTEIN"/>
    <property type="match status" value="1"/>
</dbReference>